<keyword evidence="2" id="KW-0175">Coiled coil</keyword>
<evidence type="ECO:0000256" key="3">
    <source>
        <dbReference type="SAM" id="MobiDB-lite"/>
    </source>
</evidence>
<evidence type="ECO:0000313" key="5">
    <source>
        <dbReference type="EMBL" id="GHD16615.1"/>
    </source>
</evidence>
<feature type="domain" description="HTH merR-type" evidence="4">
    <location>
        <begin position="33"/>
        <end position="98"/>
    </location>
</feature>
<dbReference type="PRINTS" id="PR00040">
    <property type="entry name" value="HTHMERR"/>
</dbReference>
<proteinExistence type="predicted"/>
<dbReference type="GO" id="GO:0003677">
    <property type="term" value="F:DNA binding"/>
    <property type="evidence" value="ECO:0007669"/>
    <property type="project" value="UniProtKB-KW"/>
</dbReference>
<dbReference type="GO" id="GO:0003700">
    <property type="term" value="F:DNA-binding transcription factor activity"/>
    <property type="evidence" value="ECO:0007669"/>
    <property type="project" value="InterPro"/>
</dbReference>
<protein>
    <submittedName>
        <fullName evidence="5">Transcriptional regulator</fullName>
    </submittedName>
</protein>
<evidence type="ECO:0000313" key="6">
    <source>
        <dbReference type="Proteomes" id="UP000630142"/>
    </source>
</evidence>
<sequence length="157" mass="17850">MAYHFNRAPAEKESHIDMSSPDEAASMEEDARRIGDLAKEYGVSLRTLRFYEDKGLLTPERVGSTRLYHRRDVSRLELILLGRKVGFSLREVKQLMDLYDPNGTNIRQFKAVVDRSTRQLGRLEKQRAELDSAIEAISDLISTTKDKLASIPTGKPN</sequence>
<dbReference type="AlphaFoldDB" id="A0A8J3DXM0"/>
<dbReference type="InterPro" id="IPR000551">
    <property type="entry name" value="MerR-type_HTH_dom"/>
</dbReference>
<dbReference type="EMBL" id="BMZQ01000002">
    <property type="protein sequence ID" value="GHD16615.1"/>
    <property type="molecule type" value="Genomic_DNA"/>
</dbReference>
<keyword evidence="6" id="KW-1185">Reference proteome</keyword>
<comment type="caution">
    <text evidence="5">The sequence shown here is derived from an EMBL/GenBank/DDBJ whole genome shotgun (WGS) entry which is preliminary data.</text>
</comment>
<gene>
    <name evidence="5" type="ORF">GCM10016234_24930</name>
</gene>
<reference evidence="5" key="2">
    <citation type="submission" date="2020-09" db="EMBL/GenBank/DDBJ databases">
        <authorList>
            <person name="Sun Q."/>
            <person name="Kim S."/>
        </authorList>
    </citation>
    <scope>NUCLEOTIDE SEQUENCE</scope>
    <source>
        <strain evidence="5">KCTC 42249</strain>
    </source>
</reference>
<accession>A0A8J3DXM0</accession>
<reference evidence="5" key="1">
    <citation type="journal article" date="2014" name="Int. J. Syst. Evol. Microbiol.">
        <title>Complete genome sequence of Corynebacterium casei LMG S-19264T (=DSM 44701T), isolated from a smear-ripened cheese.</title>
        <authorList>
            <consortium name="US DOE Joint Genome Institute (JGI-PGF)"/>
            <person name="Walter F."/>
            <person name="Albersmeier A."/>
            <person name="Kalinowski J."/>
            <person name="Ruckert C."/>
        </authorList>
    </citation>
    <scope>NUCLEOTIDE SEQUENCE</scope>
    <source>
        <strain evidence="5">KCTC 42249</strain>
    </source>
</reference>
<dbReference type="PANTHER" id="PTHR30204:SF58">
    <property type="entry name" value="HTH-TYPE TRANSCRIPTIONAL REGULATOR YFMP"/>
    <property type="match status" value="1"/>
</dbReference>
<dbReference type="SUPFAM" id="SSF46955">
    <property type="entry name" value="Putative DNA-binding domain"/>
    <property type="match status" value="1"/>
</dbReference>
<dbReference type="PANTHER" id="PTHR30204">
    <property type="entry name" value="REDOX-CYCLING DRUG-SENSING TRANSCRIPTIONAL ACTIVATOR SOXR"/>
    <property type="match status" value="1"/>
</dbReference>
<dbReference type="CDD" id="cd04776">
    <property type="entry name" value="HTH_GnyR"/>
    <property type="match status" value="1"/>
</dbReference>
<feature type="coiled-coil region" evidence="2">
    <location>
        <begin position="106"/>
        <end position="143"/>
    </location>
</feature>
<dbReference type="Pfam" id="PF13411">
    <property type="entry name" value="MerR_1"/>
    <property type="match status" value="1"/>
</dbReference>
<evidence type="ECO:0000259" key="4">
    <source>
        <dbReference type="PROSITE" id="PS50937"/>
    </source>
</evidence>
<dbReference type="InterPro" id="IPR009061">
    <property type="entry name" value="DNA-bd_dom_put_sf"/>
</dbReference>
<name>A0A8J3DXM0_9HYPH</name>
<keyword evidence="1" id="KW-0238">DNA-binding</keyword>
<evidence type="ECO:0000256" key="2">
    <source>
        <dbReference type="SAM" id="Coils"/>
    </source>
</evidence>
<dbReference type="SMART" id="SM00422">
    <property type="entry name" value="HTH_MERR"/>
    <property type="match status" value="1"/>
</dbReference>
<dbReference type="InterPro" id="IPR047057">
    <property type="entry name" value="MerR_fam"/>
</dbReference>
<feature type="region of interest" description="Disordered" evidence="3">
    <location>
        <begin position="1"/>
        <end position="28"/>
    </location>
</feature>
<organism evidence="5 6">
    <name type="scientific">Tianweitania populi</name>
    <dbReference type="NCBI Taxonomy" id="1607949"/>
    <lineage>
        <taxon>Bacteria</taxon>
        <taxon>Pseudomonadati</taxon>
        <taxon>Pseudomonadota</taxon>
        <taxon>Alphaproteobacteria</taxon>
        <taxon>Hyphomicrobiales</taxon>
        <taxon>Phyllobacteriaceae</taxon>
        <taxon>Tianweitania</taxon>
    </lineage>
</organism>
<evidence type="ECO:0000256" key="1">
    <source>
        <dbReference type="ARBA" id="ARBA00023125"/>
    </source>
</evidence>
<dbReference type="PROSITE" id="PS50937">
    <property type="entry name" value="HTH_MERR_2"/>
    <property type="match status" value="1"/>
</dbReference>
<dbReference type="Proteomes" id="UP000630142">
    <property type="component" value="Unassembled WGS sequence"/>
</dbReference>
<dbReference type="Gene3D" id="1.10.1660.10">
    <property type="match status" value="1"/>
</dbReference>